<sequence>MCLSFSSLSSSCINGGPKSHDNDPLLRAYLHQQKVIPSKVVVGDRIEQLKENTRRALMSISDPITKMKLIDTIQRLGVGHHFEEEIHEVLENLPQVRPDDDLYTMALRFRLQRHNCLHANPDIFHNYLDTNGKFKMSSNDDVEALLSLYEASYLGTNEEDILTHAKEFTTQQLERLVSELSPKLCTKVLRSLGLPRHFRMTRLEARRYIEEYGNEDDHNPILLELAKLDYNHVQSLLRSELVQVTRWWKDLGLVNKLSFVRDRHIECFIWTVGLLPEKKYSGGRIELAKIIAILLVIDDIYDIYGSYEDLVLFTNAIRRWDLSEMKQLPEYMKICYIALYNTTGEICDKVFKEHGLSVQPFLHQTWIDMVEAYMVEVEWVKSGTVPTFEDYIKNGITTSGTCMALVHLFFLISEGVTQENMRQLLVPYPKFFSLAGTILRLWDDLGTSKEEQERGNVVSSIQLLMREKNITSEEEGRKQILQLIHELWKDLNAELVTPDALLVPIIRVALNLSRTSQVVYEHNEDSYLTSVESQVQYMFFKSIDI</sequence>
<dbReference type="PANTHER" id="PTHR31225:SF137">
    <property type="entry name" value="TERPENE SYNTHASE 11-RELATED"/>
    <property type="match status" value="1"/>
</dbReference>
<dbReference type="GO" id="GO:0000287">
    <property type="term" value="F:magnesium ion binding"/>
    <property type="evidence" value="ECO:0007669"/>
    <property type="project" value="InterPro"/>
</dbReference>
<protein>
    <submittedName>
        <fullName evidence="5">Uncharacterized protein</fullName>
    </submittedName>
</protein>
<reference evidence="5" key="1">
    <citation type="submission" date="2023-03" db="EMBL/GenBank/DDBJ databases">
        <title>Chromosome-scale reference genome and RAD-based genetic map of yellow starthistle (Centaurea solstitialis) reveal putative structural variation and QTLs associated with invader traits.</title>
        <authorList>
            <person name="Reatini B."/>
            <person name="Cang F.A."/>
            <person name="Jiang Q."/>
            <person name="Mckibben M.T.W."/>
            <person name="Barker M.S."/>
            <person name="Rieseberg L.H."/>
            <person name="Dlugosch K.M."/>
        </authorList>
    </citation>
    <scope>NUCLEOTIDE SEQUENCE</scope>
    <source>
        <strain evidence="5">CAN-66</strain>
        <tissue evidence="5">Leaf</tissue>
    </source>
</reference>
<evidence type="ECO:0000256" key="2">
    <source>
        <dbReference type="ARBA" id="ARBA00022842"/>
    </source>
</evidence>
<dbReference type="InterPro" id="IPR036965">
    <property type="entry name" value="Terpene_synth_N_sf"/>
</dbReference>
<dbReference type="InterPro" id="IPR008949">
    <property type="entry name" value="Isoprenoid_synthase_dom_sf"/>
</dbReference>
<comment type="caution">
    <text evidence="5">The sequence shown here is derived from an EMBL/GenBank/DDBJ whole genome shotgun (WGS) entry which is preliminary data.</text>
</comment>
<evidence type="ECO:0000256" key="1">
    <source>
        <dbReference type="ARBA" id="ARBA00022723"/>
    </source>
</evidence>
<dbReference type="EMBL" id="JARYMX010000002">
    <property type="protein sequence ID" value="KAJ9562860.1"/>
    <property type="molecule type" value="Genomic_DNA"/>
</dbReference>
<dbReference type="InterPro" id="IPR050148">
    <property type="entry name" value="Terpene_synthase-like"/>
</dbReference>
<accession>A0AA38TKY6</accession>
<dbReference type="Proteomes" id="UP001172457">
    <property type="component" value="Chromosome 2"/>
</dbReference>
<dbReference type="InterPro" id="IPR005630">
    <property type="entry name" value="Terpene_synthase_metal-bd"/>
</dbReference>
<gene>
    <name evidence="5" type="ORF">OSB04_008020</name>
</gene>
<dbReference type="SUPFAM" id="SSF48239">
    <property type="entry name" value="Terpenoid cyclases/Protein prenyltransferases"/>
    <property type="match status" value="1"/>
</dbReference>
<keyword evidence="2" id="KW-0460">Magnesium</keyword>
<dbReference type="FunFam" id="1.10.600.10:FF:000007">
    <property type="entry name" value="Isoprene synthase, chloroplastic"/>
    <property type="match status" value="1"/>
</dbReference>
<dbReference type="Gene3D" id="1.50.10.130">
    <property type="entry name" value="Terpene synthase, N-terminal domain"/>
    <property type="match status" value="1"/>
</dbReference>
<evidence type="ECO:0000313" key="5">
    <source>
        <dbReference type="EMBL" id="KAJ9562860.1"/>
    </source>
</evidence>
<dbReference type="SFLD" id="SFLDG01019">
    <property type="entry name" value="Terpene_Cyclase_Like_1_C_Termi"/>
    <property type="match status" value="1"/>
</dbReference>
<dbReference type="SFLD" id="SFLDS00005">
    <property type="entry name" value="Isoprenoid_Synthase_Type_I"/>
    <property type="match status" value="1"/>
</dbReference>
<dbReference type="InterPro" id="IPR001906">
    <property type="entry name" value="Terpene_synth_N"/>
</dbReference>
<evidence type="ECO:0000259" key="4">
    <source>
        <dbReference type="Pfam" id="PF03936"/>
    </source>
</evidence>
<dbReference type="PANTHER" id="PTHR31225">
    <property type="entry name" value="OS04G0344100 PROTEIN-RELATED"/>
    <property type="match status" value="1"/>
</dbReference>
<dbReference type="InterPro" id="IPR034741">
    <property type="entry name" value="Terpene_cyclase-like_1_C"/>
</dbReference>
<dbReference type="AlphaFoldDB" id="A0AA38TKY6"/>
<dbReference type="Pfam" id="PF01397">
    <property type="entry name" value="Terpene_synth"/>
    <property type="match status" value="1"/>
</dbReference>
<keyword evidence="6" id="KW-1185">Reference proteome</keyword>
<dbReference type="InterPro" id="IPR008930">
    <property type="entry name" value="Terpenoid_cyclase/PrenylTrfase"/>
</dbReference>
<dbReference type="Pfam" id="PF03936">
    <property type="entry name" value="Terpene_synth_C"/>
    <property type="match status" value="1"/>
</dbReference>
<keyword evidence="1" id="KW-0479">Metal-binding</keyword>
<organism evidence="5 6">
    <name type="scientific">Centaurea solstitialis</name>
    <name type="common">yellow star-thistle</name>
    <dbReference type="NCBI Taxonomy" id="347529"/>
    <lineage>
        <taxon>Eukaryota</taxon>
        <taxon>Viridiplantae</taxon>
        <taxon>Streptophyta</taxon>
        <taxon>Embryophyta</taxon>
        <taxon>Tracheophyta</taxon>
        <taxon>Spermatophyta</taxon>
        <taxon>Magnoliopsida</taxon>
        <taxon>eudicotyledons</taxon>
        <taxon>Gunneridae</taxon>
        <taxon>Pentapetalae</taxon>
        <taxon>asterids</taxon>
        <taxon>campanulids</taxon>
        <taxon>Asterales</taxon>
        <taxon>Asteraceae</taxon>
        <taxon>Carduoideae</taxon>
        <taxon>Cardueae</taxon>
        <taxon>Centaureinae</taxon>
        <taxon>Centaurea</taxon>
    </lineage>
</organism>
<dbReference type="GO" id="GO:0010333">
    <property type="term" value="F:terpene synthase activity"/>
    <property type="evidence" value="ECO:0007669"/>
    <property type="project" value="InterPro"/>
</dbReference>
<dbReference type="GO" id="GO:0016102">
    <property type="term" value="P:diterpenoid biosynthetic process"/>
    <property type="evidence" value="ECO:0007669"/>
    <property type="project" value="InterPro"/>
</dbReference>
<dbReference type="SUPFAM" id="SSF48576">
    <property type="entry name" value="Terpenoid synthases"/>
    <property type="match status" value="1"/>
</dbReference>
<proteinExistence type="predicted"/>
<feature type="domain" description="Terpene synthase N-terminal" evidence="3">
    <location>
        <begin position="41"/>
        <end position="188"/>
    </location>
</feature>
<feature type="domain" description="Terpene synthase metal-binding" evidence="4">
    <location>
        <begin position="249"/>
        <end position="490"/>
    </location>
</feature>
<dbReference type="CDD" id="cd00684">
    <property type="entry name" value="Terpene_cyclase_plant_C1"/>
    <property type="match status" value="1"/>
</dbReference>
<dbReference type="InterPro" id="IPR044814">
    <property type="entry name" value="Terpene_cyclase_plant_C1"/>
</dbReference>
<name>A0AA38TKY6_9ASTR</name>
<dbReference type="Gene3D" id="1.10.600.10">
    <property type="entry name" value="Farnesyl Diphosphate Synthase"/>
    <property type="match status" value="1"/>
</dbReference>
<evidence type="ECO:0000313" key="6">
    <source>
        <dbReference type="Proteomes" id="UP001172457"/>
    </source>
</evidence>
<evidence type="ECO:0000259" key="3">
    <source>
        <dbReference type="Pfam" id="PF01397"/>
    </source>
</evidence>